<dbReference type="Proteomes" id="UP001320513">
    <property type="component" value="Unassembled WGS sequence"/>
</dbReference>
<comment type="caution">
    <text evidence="1">The sequence shown here is derived from an EMBL/GenBank/DDBJ whole genome shotgun (WGS) entry which is preliminary data.</text>
</comment>
<dbReference type="EMBL" id="LOHG01000002">
    <property type="protein sequence ID" value="MCI8208559.1"/>
    <property type="molecule type" value="Genomic_DNA"/>
</dbReference>
<gene>
    <name evidence="1" type="ORF">AUC61_03330</name>
</gene>
<evidence type="ECO:0000313" key="2">
    <source>
        <dbReference type="Proteomes" id="UP001320513"/>
    </source>
</evidence>
<dbReference type="RefSeq" id="WP_243244454.1">
    <property type="nucleotide sequence ID" value="NZ_LOHG01000002.1"/>
</dbReference>
<sequence length="161" mass="17599">MSTAALQSYTNEFTPELLRSLDVSPFSEQQLAEFSEEALNCVREQQAYRKAHPPVAIYRFATEGSQTRDGGVIEQTNSSMTIVVNNGQQVRVAHKGDYAVYPDGRRAKIVTGAGNANSDFALVGSVLSNGDKIINTPQHIALFLQRDGEPLEVDFLPVVKA</sequence>
<accession>A0ABS9ZD79</accession>
<evidence type="ECO:0008006" key="3">
    <source>
        <dbReference type="Google" id="ProtNLM"/>
    </source>
</evidence>
<reference evidence="1 2" key="1">
    <citation type="submission" date="2015-12" db="EMBL/GenBank/DDBJ databases">
        <title>Phylogenomics in the description of a new species in the Pseudomonas syringae group.</title>
        <authorList>
            <person name="Busquets A."/>
            <person name="Gomila M."/>
            <person name="Beiki F."/>
            <person name="Rahimian H."/>
            <person name="Mulet M."/>
            <person name="Sanchez D."/>
            <person name="Garcia-Valdes E."/>
            <person name="Lalucat J."/>
        </authorList>
    </citation>
    <scope>NUCLEOTIDE SEQUENCE [LARGE SCALE GENOMIC DNA]</scope>
    <source>
        <strain evidence="1 2">S25</strain>
    </source>
</reference>
<keyword evidence="2" id="KW-1185">Reference proteome</keyword>
<name>A0ABS9ZD79_9PSED</name>
<organism evidence="1 2">
    <name type="scientific">Pseudomonas maioricensis</name>
    <dbReference type="NCBI Taxonomy" id="1766623"/>
    <lineage>
        <taxon>Bacteria</taxon>
        <taxon>Pseudomonadati</taxon>
        <taxon>Pseudomonadota</taxon>
        <taxon>Gammaproteobacteria</taxon>
        <taxon>Pseudomonadales</taxon>
        <taxon>Pseudomonadaceae</taxon>
        <taxon>Pseudomonas</taxon>
    </lineage>
</organism>
<proteinExistence type="predicted"/>
<protein>
    <recommendedName>
        <fullName evidence="3">PAAR motif-containing protein</fullName>
    </recommendedName>
</protein>
<evidence type="ECO:0000313" key="1">
    <source>
        <dbReference type="EMBL" id="MCI8208559.1"/>
    </source>
</evidence>